<dbReference type="SFLD" id="SFLDG01386">
    <property type="entry name" value="main_SPASM_domain-containing"/>
    <property type="match status" value="1"/>
</dbReference>
<dbReference type="HOGENOM" id="CLU_009273_3_4_9"/>
<feature type="domain" description="Radical SAM core" evidence="8">
    <location>
        <begin position="79"/>
        <end position="308"/>
    </location>
</feature>
<dbReference type="GO" id="GO:0046872">
    <property type="term" value="F:metal ion binding"/>
    <property type="evidence" value="ECO:0007669"/>
    <property type="project" value="UniProtKB-KW"/>
</dbReference>
<dbReference type="KEGG" id="cpy:Cphy_2677"/>
<gene>
    <name evidence="9" type="ordered locus">Cphy_2677</name>
</gene>
<dbReference type="InterPro" id="IPR013785">
    <property type="entry name" value="Aldolase_TIM"/>
</dbReference>
<dbReference type="InterPro" id="IPR006638">
    <property type="entry name" value="Elp3/MiaA/NifB-like_rSAM"/>
</dbReference>
<dbReference type="NCBIfam" id="TIGR04068">
    <property type="entry name" value="rSAM_ocin_clost"/>
    <property type="match status" value="1"/>
</dbReference>
<organism evidence="9 10">
    <name type="scientific">Lachnoclostridium phytofermentans (strain ATCC 700394 / DSM 18823 / ISDg)</name>
    <name type="common">Clostridium phytofermentans</name>
    <dbReference type="NCBI Taxonomy" id="357809"/>
    <lineage>
        <taxon>Bacteria</taxon>
        <taxon>Bacillati</taxon>
        <taxon>Bacillota</taxon>
        <taxon>Clostridia</taxon>
        <taxon>Lachnospirales</taxon>
        <taxon>Lachnospiraceae</taxon>
    </lineage>
</organism>
<dbReference type="GO" id="GO:0032324">
    <property type="term" value="P:molybdopterin cofactor biosynthetic process"/>
    <property type="evidence" value="ECO:0007669"/>
    <property type="project" value="UniProtKB-ARBA"/>
</dbReference>
<dbReference type="SMART" id="SM00729">
    <property type="entry name" value="Elp3"/>
    <property type="match status" value="1"/>
</dbReference>
<accession>A9KNC1</accession>
<dbReference type="InterPro" id="IPR058240">
    <property type="entry name" value="rSAM_sf"/>
</dbReference>
<dbReference type="PROSITE" id="PS01305">
    <property type="entry name" value="MOAA_NIFB_PQQE"/>
    <property type="match status" value="1"/>
</dbReference>
<evidence type="ECO:0000256" key="6">
    <source>
        <dbReference type="ARBA" id="ARBA00023014"/>
    </source>
</evidence>
<evidence type="ECO:0000256" key="7">
    <source>
        <dbReference type="ARBA" id="ARBA00023601"/>
    </source>
</evidence>
<name>A9KNC1_LACP7</name>
<evidence type="ECO:0000259" key="8">
    <source>
        <dbReference type="PROSITE" id="PS51918"/>
    </source>
</evidence>
<dbReference type="Pfam" id="PF04055">
    <property type="entry name" value="Radical_SAM"/>
    <property type="match status" value="1"/>
</dbReference>
<keyword evidence="10" id="KW-1185">Reference proteome</keyword>
<dbReference type="CDD" id="cd01335">
    <property type="entry name" value="Radical_SAM"/>
    <property type="match status" value="1"/>
</dbReference>
<dbReference type="SFLD" id="SFLDG01384">
    <property type="entry name" value="thioether_bond_formation_requi"/>
    <property type="match status" value="1"/>
</dbReference>
<dbReference type="GO" id="GO:0051539">
    <property type="term" value="F:4 iron, 4 sulfur cluster binding"/>
    <property type="evidence" value="ECO:0007669"/>
    <property type="project" value="UniProtKB-KW"/>
</dbReference>
<evidence type="ECO:0000313" key="9">
    <source>
        <dbReference type="EMBL" id="ABX43038.1"/>
    </source>
</evidence>
<dbReference type="InterPro" id="IPR007197">
    <property type="entry name" value="rSAM"/>
</dbReference>
<comment type="cofactor">
    <cofactor evidence="1">
        <name>[4Fe-4S] cluster</name>
        <dbReference type="ChEBI" id="CHEBI:49883"/>
    </cofactor>
</comment>
<keyword evidence="2" id="KW-0004">4Fe-4S</keyword>
<dbReference type="InterPro" id="IPR000385">
    <property type="entry name" value="MoaA_NifB_PqqE_Fe-S-bd_CS"/>
</dbReference>
<dbReference type="InterPro" id="IPR024001">
    <property type="entry name" value="Cys-rich_pep_rSAM_mat_CcpM"/>
</dbReference>
<dbReference type="PANTHER" id="PTHR43273:SF3">
    <property type="entry name" value="ANAEROBIC SULFATASE-MATURATING ENZYME HOMOLOG ASLB-RELATED"/>
    <property type="match status" value="1"/>
</dbReference>
<keyword evidence="3" id="KW-0949">S-adenosyl-L-methionine</keyword>
<keyword evidence="5" id="KW-0408">Iron</keyword>
<dbReference type="eggNOG" id="COG0641">
    <property type="taxonomic scope" value="Bacteria"/>
</dbReference>
<evidence type="ECO:0000256" key="4">
    <source>
        <dbReference type="ARBA" id="ARBA00022723"/>
    </source>
</evidence>
<dbReference type="InterPro" id="IPR023885">
    <property type="entry name" value="4Fe4S-binding_SPASM_dom"/>
</dbReference>
<dbReference type="Proteomes" id="UP000000370">
    <property type="component" value="Chromosome"/>
</dbReference>
<evidence type="ECO:0000256" key="1">
    <source>
        <dbReference type="ARBA" id="ARBA00001966"/>
    </source>
</evidence>
<dbReference type="InterPro" id="IPR023867">
    <property type="entry name" value="Sulphatase_maturase_rSAM"/>
</dbReference>
<keyword evidence="4" id="KW-0479">Metal-binding</keyword>
<dbReference type="PANTHER" id="PTHR43273">
    <property type="entry name" value="ANAEROBIC SULFATASE-MATURATING ENZYME HOMOLOG ASLB-RELATED"/>
    <property type="match status" value="1"/>
</dbReference>
<evidence type="ECO:0000313" key="10">
    <source>
        <dbReference type="Proteomes" id="UP000000370"/>
    </source>
</evidence>
<dbReference type="AlphaFoldDB" id="A9KNC1"/>
<dbReference type="NCBIfam" id="TIGR04085">
    <property type="entry name" value="rSAM_more_4Fe4S"/>
    <property type="match status" value="1"/>
</dbReference>
<proteinExistence type="inferred from homology"/>
<protein>
    <submittedName>
        <fullName evidence="9">Radical SAM domain protein</fullName>
    </submittedName>
</protein>
<dbReference type="SFLD" id="SFLDG01067">
    <property type="entry name" value="SPASM/twitch_domain_containing"/>
    <property type="match status" value="1"/>
</dbReference>
<comment type="similarity">
    <text evidence="7">Belongs to the radical SAM superfamily. Anaerobic sulfatase-maturating enzyme family.</text>
</comment>
<evidence type="ECO:0000256" key="5">
    <source>
        <dbReference type="ARBA" id="ARBA00023004"/>
    </source>
</evidence>
<dbReference type="STRING" id="357809.Cphy_2677"/>
<dbReference type="RefSeq" id="WP_012200690.1">
    <property type="nucleotide sequence ID" value="NC_010001.1"/>
</dbReference>
<dbReference type="Gene3D" id="3.20.20.70">
    <property type="entry name" value="Aldolase class I"/>
    <property type="match status" value="1"/>
</dbReference>
<dbReference type="PROSITE" id="PS51918">
    <property type="entry name" value="RADICAL_SAM"/>
    <property type="match status" value="1"/>
</dbReference>
<dbReference type="SUPFAM" id="SSF102114">
    <property type="entry name" value="Radical SAM enzymes"/>
    <property type="match status" value="1"/>
</dbReference>
<evidence type="ECO:0000256" key="3">
    <source>
        <dbReference type="ARBA" id="ARBA00022691"/>
    </source>
</evidence>
<dbReference type="SFLD" id="SFLDS00029">
    <property type="entry name" value="Radical_SAM"/>
    <property type="match status" value="1"/>
</dbReference>
<dbReference type="OrthoDB" id="9808591at2"/>
<dbReference type="EMBL" id="CP000885">
    <property type="protein sequence ID" value="ABX43038.1"/>
    <property type="molecule type" value="Genomic_DNA"/>
</dbReference>
<evidence type="ECO:0000256" key="2">
    <source>
        <dbReference type="ARBA" id="ARBA00022485"/>
    </source>
</evidence>
<keyword evidence="6" id="KW-0411">Iron-sulfur</keyword>
<sequence length="464" mass="52832">MPLLFHAFSIAKHWYVFDANKNSIISVNEDQHNALSEIEQGIETRENLSILHEFQEKGFCREAIIESIYNPNTDLIGAHLEKKIQNVIIQVTQGCNLRCAYCAYSGRYQNRTHSPKRMSFETAKRAIDMALSHSEDTQFIIFSFYGGEPLLELPLIKRCVKYIKQQAPNRDIIFSMTTNGTLLTPDVYGYLSDNGFNIVISLDGPKQIHDMSRKYPDGRGSYDIIMENIKAIKSQYPESRDKLRFNAVLSPEIDDSCLPTLFKSDDVLSYYNHTANSVSDAYTEEHTSYSDAFSLCYDRELCKLLLFKLGKLEKEHVSVLFGIREADIRREYGRLKKIPRISPICHPGGPCLAGAMRLFVNVDGKLFPCERVSENSQLMAIGDLDNGFDIEKVQTVMNPGQVTDEQCKKCWVINHCSLCAAFSDDLTGLSQKVRLSNCPKSRSRYEETLKTICFLKEAGYDFEN</sequence>
<dbReference type="GO" id="GO:0016491">
    <property type="term" value="F:oxidoreductase activity"/>
    <property type="evidence" value="ECO:0007669"/>
    <property type="project" value="InterPro"/>
</dbReference>
<reference evidence="10" key="1">
    <citation type="submission" date="2007-11" db="EMBL/GenBank/DDBJ databases">
        <title>Complete genome sequence of Clostridium phytofermentans ISDg.</title>
        <authorList>
            <person name="Leschine S.B."/>
            <person name="Warnick T.A."/>
            <person name="Blanchard J.L."/>
            <person name="Schnell D.J."/>
            <person name="Petit E.L."/>
            <person name="LaTouf W.G."/>
            <person name="Copeland A."/>
            <person name="Lucas S."/>
            <person name="Lapidus A."/>
            <person name="Barry K."/>
            <person name="Glavina del Rio T."/>
            <person name="Dalin E."/>
            <person name="Tice H."/>
            <person name="Pitluck S."/>
            <person name="Kiss H."/>
            <person name="Brettin T."/>
            <person name="Bruce D."/>
            <person name="Detter J.C."/>
            <person name="Han C."/>
            <person name="Kuske C."/>
            <person name="Schmutz J."/>
            <person name="Larimer F."/>
            <person name="Land M."/>
            <person name="Hauser L."/>
            <person name="Kyrpides N."/>
            <person name="Kim E.A."/>
            <person name="Richardson P."/>
        </authorList>
    </citation>
    <scope>NUCLEOTIDE SEQUENCE [LARGE SCALE GENOMIC DNA]</scope>
    <source>
        <strain evidence="10">ATCC 700394 / DSM 18823 / ISDg</strain>
    </source>
</reference>